<dbReference type="Pfam" id="PF00001">
    <property type="entry name" value="7tm_1"/>
    <property type="match status" value="1"/>
</dbReference>
<organism evidence="11 12">
    <name type="scientific">Hypsibius exemplaris</name>
    <name type="common">Freshwater tardigrade</name>
    <dbReference type="NCBI Taxonomy" id="2072580"/>
    <lineage>
        <taxon>Eukaryota</taxon>
        <taxon>Metazoa</taxon>
        <taxon>Ecdysozoa</taxon>
        <taxon>Tardigrada</taxon>
        <taxon>Eutardigrada</taxon>
        <taxon>Parachela</taxon>
        <taxon>Hypsibioidea</taxon>
        <taxon>Hypsibiidae</taxon>
        <taxon>Hypsibius</taxon>
    </lineage>
</organism>
<keyword evidence="8" id="KW-0807">Transducer</keyword>
<dbReference type="PANTHER" id="PTHR24229:SF40">
    <property type="entry name" value="ALLATOSTATIN C RECEPTOR 1-RELATED"/>
    <property type="match status" value="1"/>
</dbReference>
<evidence type="ECO:0000256" key="4">
    <source>
        <dbReference type="ARBA" id="ARBA00022989"/>
    </source>
</evidence>
<evidence type="ECO:0000256" key="7">
    <source>
        <dbReference type="ARBA" id="ARBA00023170"/>
    </source>
</evidence>
<keyword evidence="7" id="KW-0675">Receptor</keyword>
<keyword evidence="12" id="KW-1185">Reference proteome</keyword>
<sequence length="290" mass="32741">MGETNESIWDNHSRTSTNESVRINDSTYPTVQWSGLPIFQVFAGISGLIGNSVIFFVIACNRPLWSAFNVYVLNLIVANWLNMVTYAPLDILLNLYNYKWPMGQAWCSYYLIGSWYLQEVVYNSHQLIAIMRIWAVTLPVSYARHQSIRTSVCLSAGVWIYVFVGVAPGLIIDALFYRPALEVGNSFGICSINMKALSPWGAVMQWLFCTCPEVVMIIAVIIVFFTKLMRKRKKTARQMRKVEPNIALGNNRPSDSPPVILSGGVSFLANTRFVTISIRSTVFYIVKVKP</sequence>
<dbReference type="Proteomes" id="UP000192578">
    <property type="component" value="Unassembled WGS sequence"/>
</dbReference>
<dbReference type="InterPro" id="IPR017452">
    <property type="entry name" value="GPCR_Rhodpsn_7TM"/>
</dbReference>
<proteinExistence type="predicted"/>
<dbReference type="GO" id="GO:0043005">
    <property type="term" value="C:neuron projection"/>
    <property type="evidence" value="ECO:0007669"/>
    <property type="project" value="TreeGrafter"/>
</dbReference>
<keyword evidence="5" id="KW-0297">G-protein coupled receptor</keyword>
<keyword evidence="2" id="KW-1003">Cell membrane</keyword>
<dbReference type="PROSITE" id="PS50262">
    <property type="entry name" value="G_PROTEIN_RECEP_F1_2"/>
    <property type="match status" value="1"/>
</dbReference>
<dbReference type="CDD" id="cd00637">
    <property type="entry name" value="7tm_classA_rhodopsin-like"/>
    <property type="match status" value="1"/>
</dbReference>
<keyword evidence="3 9" id="KW-0812">Transmembrane</keyword>
<dbReference type="EMBL" id="MTYJ01000155">
    <property type="protein sequence ID" value="OQV12053.1"/>
    <property type="molecule type" value="Genomic_DNA"/>
</dbReference>
<comment type="subcellular location">
    <subcellularLocation>
        <location evidence="1">Cell membrane</location>
        <topology evidence="1">Multi-pass membrane protein</topology>
    </subcellularLocation>
</comment>
<feature type="transmembrane region" description="Helical" evidence="9">
    <location>
        <begin position="152"/>
        <end position="177"/>
    </location>
</feature>
<feature type="domain" description="G-protein coupled receptors family 1 profile" evidence="10">
    <location>
        <begin position="50"/>
        <end position="290"/>
    </location>
</feature>
<keyword evidence="6 9" id="KW-0472">Membrane</keyword>
<dbReference type="AlphaFoldDB" id="A0A1W0WA61"/>
<evidence type="ECO:0000259" key="10">
    <source>
        <dbReference type="PROSITE" id="PS50262"/>
    </source>
</evidence>
<name>A0A1W0WA61_HYPEX</name>
<dbReference type="InterPro" id="IPR000276">
    <property type="entry name" value="GPCR_Rhodpsn"/>
</dbReference>
<keyword evidence="4 9" id="KW-1133">Transmembrane helix</keyword>
<feature type="transmembrane region" description="Helical" evidence="9">
    <location>
        <begin position="38"/>
        <end position="58"/>
    </location>
</feature>
<evidence type="ECO:0000256" key="5">
    <source>
        <dbReference type="ARBA" id="ARBA00023040"/>
    </source>
</evidence>
<evidence type="ECO:0000313" key="12">
    <source>
        <dbReference type="Proteomes" id="UP000192578"/>
    </source>
</evidence>
<evidence type="ECO:0000256" key="3">
    <source>
        <dbReference type="ARBA" id="ARBA00022692"/>
    </source>
</evidence>
<feature type="transmembrane region" description="Helical" evidence="9">
    <location>
        <begin position="70"/>
        <end position="89"/>
    </location>
</feature>
<evidence type="ECO:0000313" key="11">
    <source>
        <dbReference type="EMBL" id="OQV12053.1"/>
    </source>
</evidence>
<accession>A0A1W0WA61</accession>
<dbReference type="GO" id="GO:0042277">
    <property type="term" value="F:peptide binding"/>
    <property type="evidence" value="ECO:0007669"/>
    <property type="project" value="TreeGrafter"/>
</dbReference>
<protein>
    <recommendedName>
        <fullName evidence="10">G-protein coupled receptors family 1 profile domain-containing protein</fullName>
    </recommendedName>
</protein>
<dbReference type="GO" id="GO:0005886">
    <property type="term" value="C:plasma membrane"/>
    <property type="evidence" value="ECO:0007669"/>
    <property type="project" value="UniProtKB-SubCell"/>
</dbReference>
<dbReference type="PANTHER" id="PTHR24229">
    <property type="entry name" value="NEUROPEPTIDES RECEPTOR"/>
    <property type="match status" value="1"/>
</dbReference>
<dbReference type="SUPFAM" id="SSF81321">
    <property type="entry name" value="Family A G protein-coupled receptor-like"/>
    <property type="match status" value="1"/>
</dbReference>
<reference evidence="12" key="1">
    <citation type="submission" date="2017-01" db="EMBL/GenBank/DDBJ databases">
        <title>Comparative genomics of anhydrobiosis in the tardigrade Hypsibius dujardini.</title>
        <authorList>
            <person name="Yoshida Y."/>
            <person name="Koutsovoulos G."/>
            <person name="Laetsch D."/>
            <person name="Stevens L."/>
            <person name="Kumar S."/>
            <person name="Horikawa D."/>
            <person name="Ishino K."/>
            <person name="Komine S."/>
            <person name="Tomita M."/>
            <person name="Blaxter M."/>
            <person name="Arakawa K."/>
        </authorList>
    </citation>
    <scope>NUCLEOTIDE SEQUENCE [LARGE SCALE GENOMIC DNA]</scope>
    <source>
        <strain evidence="12">Z151</strain>
    </source>
</reference>
<evidence type="ECO:0000256" key="8">
    <source>
        <dbReference type="ARBA" id="ARBA00023224"/>
    </source>
</evidence>
<evidence type="ECO:0000256" key="2">
    <source>
        <dbReference type="ARBA" id="ARBA00022475"/>
    </source>
</evidence>
<evidence type="ECO:0000256" key="6">
    <source>
        <dbReference type="ARBA" id="ARBA00023136"/>
    </source>
</evidence>
<evidence type="ECO:0000256" key="9">
    <source>
        <dbReference type="SAM" id="Phobius"/>
    </source>
</evidence>
<dbReference type="GO" id="GO:0004930">
    <property type="term" value="F:G protein-coupled receptor activity"/>
    <property type="evidence" value="ECO:0007669"/>
    <property type="project" value="UniProtKB-KW"/>
</dbReference>
<dbReference type="OrthoDB" id="9996086at2759"/>
<feature type="transmembrane region" description="Helical" evidence="9">
    <location>
        <begin position="203"/>
        <end position="225"/>
    </location>
</feature>
<evidence type="ECO:0000256" key="1">
    <source>
        <dbReference type="ARBA" id="ARBA00004651"/>
    </source>
</evidence>
<gene>
    <name evidence="11" type="ORF">BV898_13703</name>
</gene>
<dbReference type="Gene3D" id="1.20.1070.10">
    <property type="entry name" value="Rhodopsin 7-helix transmembrane proteins"/>
    <property type="match status" value="1"/>
</dbReference>
<comment type="caution">
    <text evidence="11">The sequence shown here is derived from an EMBL/GenBank/DDBJ whole genome shotgun (WGS) entry which is preliminary data.</text>
</comment>